<dbReference type="PANTHER" id="PTHR34153:SF2">
    <property type="entry name" value="SI:CH211-262H13.3-RELATED"/>
    <property type="match status" value="1"/>
</dbReference>
<evidence type="ECO:0000256" key="1">
    <source>
        <dbReference type="SAM" id="MobiDB-lite"/>
    </source>
</evidence>
<feature type="domain" description="DUF4806" evidence="2">
    <location>
        <begin position="455"/>
        <end position="527"/>
    </location>
</feature>
<dbReference type="RefSeq" id="XP_003200498.2">
    <property type="nucleotide sequence ID" value="XM_003200450.7"/>
</dbReference>
<dbReference type="Pfam" id="PF16064">
    <property type="entry name" value="DUF4806"/>
    <property type="match status" value="1"/>
</dbReference>
<dbReference type="AlphaFoldDB" id="A0A8M1RNZ8"/>
<name>A0A8M1RNZ8_DANRE</name>
<dbReference type="InterPro" id="IPR032071">
    <property type="entry name" value="DUF4806"/>
</dbReference>
<feature type="compositionally biased region" description="Basic residues" evidence="1">
    <location>
        <begin position="332"/>
        <end position="344"/>
    </location>
</feature>
<feature type="region of interest" description="Disordered" evidence="1">
    <location>
        <begin position="279"/>
        <end position="308"/>
    </location>
</feature>
<protein>
    <submittedName>
        <fullName evidence="4">Uncharacterized protein si:dkey-242h9.3</fullName>
    </submittedName>
</protein>
<dbReference type="GeneID" id="100034482"/>
<evidence type="ECO:0000313" key="4">
    <source>
        <dbReference type="RefSeq" id="XP_003200498.2"/>
    </source>
</evidence>
<keyword evidence="3" id="KW-1185">Reference proteome</keyword>
<feature type="compositionally biased region" description="Polar residues" evidence="1">
    <location>
        <begin position="386"/>
        <end position="411"/>
    </location>
</feature>
<feature type="region of interest" description="Disordered" evidence="1">
    <location>
        <begin position="320"/>
        <end position="411"/>
    </location>
</feature>
<dbReference type="OrthoDB" id="10036512at2759"/>
<dbReference type="PANTHER" id="PTHR34153">
    <property type="entry name" value="SI:CH211-262H13.3-RELATED-RELATED"/>
    <property type="match status" value="1"/>
</dbReference>
<dbReference type="Proteomes" id="UP000000437">
    <property type="component" value="Chromosome 18"/>
</dbReference>
<feature type="region of interest" description="Disordered" evidence="1">
    <location>
        <begin position="237"/>
        <end position="256"/>
    </location>
</feature>
<dbReference type="KEGG" id="dre:100034482"/>
<accession>A0A8M1RNZ8</accession>
<sequence length="582" mass="65459">MLWYTASLTGTRKCEKGLLVGRPLVRTSQTVVDLTGARHFGGTKDQSKATMFHIVVFDKTNEVEVVPSIWIKNGECLWPPNKTDIAKAVRLQDCPGDEWKAHKARIIFTSHDYNEARRKLPQAVEQTDVGSDEGNSPRAFKRKRMPKNNLLPGEDDSETESIVKEKKSKKGKYSLPNAPKIIKQHKTLAVNPVKENSPGFNPTGRITAVCHYEDMEGSLEGTKSQNRNFSLPNARSIARQDNTNELEPGKQSSPKLQVLNQTTPSHHLKGHIASYDYERGHSSPELFPSDDSTPELYLKGHSTPKLYSRGCSSPNLYSGGHSSDHFYPRGHNSQKLHTSQHHGTNKSSSRHNSNEIHTSSTEVARPSHVGSKIHRSSHVSAKIHGQSHSAPSTVTSKHTEPPQTREQTSNLQTSLLRNILTKQEMMMDQLRIIFKTLQSMKPTEEAEAVLDRNLLPIKDVGSLEDIEEQLRSNPDLQKQLVNKLALKGGVDLHECIWRIMHGLMTNSLARKINMRGINGKIGFQSLHLRNVVIAAVRRNRLTSEASEKDIDSTIKRWLYLAPDRDGGRKERQKRKENQEKTC</sequence>
<feature type="region of interest" description="Disordered" evidence="1">
    <location>
        <begin position="122"/>
        <end position="178"/>
    </location>
</feature>
<feature type="compositionally biased region" description="Polar residues" evidence="1">
    <location>
        <begin position="345"/>
        <end position="362"/>
    </location>
</feature>
<proteinExistence type="predicted"/>
<reference evidence="4" key="1">
    <citation type="submission" date="2025-08" db="UniProtKB">
        <authorList>
            <consortium name="RefSeq"/>
        </authorList>
    </citation>
    <scope>IDENTIFICATION</scope>
    <source>
        <strain evidence="4">Tuebingen</strain>
        <tissue evidence="4">Fibroblasts and whole tissue</tissue>
    </source>
</reference>
<organism evidence="3 4">
    <name type="scientific">Danio rerio</name>
    <name type="common">Zebrafish</name>
    <name type="synonym">Brachydanio rerio</name>
    <dbReference type="NCBI Taxonomy" id="7955"/>
    <lineage>
        <taxon>Eukaryota</taxon>
        <taxon>Metazoa</taxon>
        <taxon>Chordata</taxon>
        <taxon>Craniata</taxon>
        <taxon>Vertebrata</taxon>
        <taxon>Euteleostomi</taxon>
        <taxon>Actinopterygii</taxon>
        <taxon>Neopterygii</taxon>
        <taxon>Teleostei</taxon>
        <taxon>Ostariophysi</taxon>
        <taxon>Cypriniformes</taxon>
        <taxon>Danionidae</taxon>
        <taxon>Danioninae</taxon>
        <taxon>Danio</taxon>
    </lineage>
</organism>
<evidence type="ECO:0000313" key="3">
    <source>
        <dbReference type="Proteomes" id="UP000000437"/>
    </source>
</evidence>
<evidence type="ECO:0000259" key="2">
    <source>
        <dbReference type="Pfam" id="PF16064"/>
    </source>
</evidence>
<gene>
    <name evidence="4" type="primary">si:dkey-242h9.3</name>
</gene>